<dbReference type="PANTHER" id="PTHR47370">
    <property type="entry name" value="ACYL-COA N-ACYLTRANSFERASES (NAT) SUPERFAMILY PROTEIN"/>
    <property type="match status" value="1"/>
</dbReference>
<accession>A0A0S3S7Y4</accession>
<protein>
    <submittedName>
        <fullName evidence="1">Uncharacterized protein</fullName>
    </submittedName>
</protein>
<evidence type="ECO:0000313" key="2">
    <source>
        <dbReference type="Proteomes" id="UP000291084"/>
    </source>
</evidence>
<name>A0A0S3S7Y4_PHAAN</name>
<evidence type="ECO:0000313" key="1">
    <source>
        <dbReference type="EMBL" id="BAT88915.1"/>
    </source>
</evidence>
<reference evidence="1 2" key="1">
    <citation type="journal article" date="2015" name="Sci. Rep.">
        <title>The power of single molecule real-time sequencing technology in the de novo assembly of a eukaryotic genome.</title>
        <authorList>
            <person name="Sakai H."/>
            <person name="Naito K."/>
            <person name="Ogiso-Tanaka E."/>
            <person name="Takahashi Y."/>
            <person name="Iseki K."/>
            <person name="Muto C."/>
            <person name="Satou K."/>
            <person name="Teruya K."/>
            <person name="Shiroma A."/>
            <person name="Shimoji M."/>
            <person name="Hirano T."/>
            <person name="Itoh T."/>
            <person name="Kaga A."/>
            <person name="Tomooka N."/>
        </authorList>
    </citation>
    <scope>NUCLEOTIDE SEQUENCE [LARGE SCALE GENOMIC DNA]</scope>
    <source>
        <strain evidence="2">cv. Shumari</strain>
    </source>
</reference>
<dbReference type="Proteomes" id="UP000291084">
    <property type="component" value="Chromosome 5"/>
</dbReference>
<dbReference type="AlphaFoldDB" id="A0A0S3S7Y4"/>
<dbReference type="PANTHER" id="PTHR47370:SF12">
    <property type="entry name" value="ACYL-COA N-ACYLTRANSFERASE (NAT) SUPERFAMILY PROTEIN"/>
    <property type="match status" value="1"/>
</dbReference>
<sequence>DLLLAPPLLPSIGTTQLQPIHLPSGQEPLRCAIPHWKMLSCEEDLWCIKRLGEDYSDGAVGDWTKSPPGFSIFVDPREWGP</sequence>
<gene>
    <name evidence="1" type="primary">Vigan.05G256200</name>
    <name evidence="1" type="ORF">VIGAN_05256200</name>
</gene>
<dbReference type="EMBL" id="AP015038">
    <property type="protein sequence ID" value="BAT88915.1"/>
    <property type="molecule type" value="Genomic_DNA"/>
</dbReference>
<organism evidence="1 2">
    <name type="scientific">Vigna angularis var. angularis</name>
    <dbReference type="NCBI Taxonomy" id="157739"/>
    <lineage>
        <taxon>Eukaryota</taxon>
        <taxon>Viridiplantae</taxon>
        <taxon>Streptophyta</taxon>
        <taxon>Embryophyta</taxon>
        <taxon>Tracheophyta</taxon>
        <taxon>Spermatophyta</taxon>
        <taxon>Magnoliopsida</taxon>
        <taxon>eudicotyledons</taxon>
        <taxon>Gunneridae</taxon>
        <taxon>Pentapetalae</taxon>
        <taxon>rosids</taxon>
        <taxon>fabids</taxon>
        <taxon>Fabales</taxon>
        <taxon>Fabaceae</taxon>
        <taxon>Papilionoideae</taxon>
        <taxon>50 kb inversion clade</taxon>
        <taxon>NPAAA clade</taxon>
        <taxon>indigoferoid/millettioid clade</taxon>
        <taxon>Phaseoleae</taxon>
        <taxon>Vigna</taxon>
    </lineage>
</organism>
<feature type="non-terminal residue" evidence="1">
    <location>
        <position position="1"/>
    </location>
</feature>
<dbReference type="InterPro" id="IPR052810">
    <property type="entry name" value="Plant_NAT"/>
</dbReference>
<keyword evidence="2" id="KW-1185">Reference proteome</keyword>
<proteinExistence type="predicted"/>